<feature type="region of interest" description="Disordered" evidence="1">
    <location>
        <begin position="159"/>
        <end position="199"/>
    </location>
</feature>
<evidence type="ECO:0000256" key="1">
    <source>
        <dbReference type="SAM" id="MobiDB-lite"/>
    </source>
</evidence>
<dbReference type="Proteomes" id="UP001194468">
    <property type="component" value="Unassembled WGS sequence"/>
</dbReference>
<name>A0AAD4BI40_BOLED</name>
<feature type="compositionally biased region" description="Low complexity" evidence="1">
    <location>
        <begin position="181"/>
        <end position="197"/>
    </location>
</feature>
<comment type="caution">
    <text evidence="2">The sequence shown here is derived from an EMBL/GenBank/DDBJ whole genome shotgun (WGS) entry which is preliminary data.</text>
</comment>
<evidence type="ECO:0000313" key="2">
    <source>
        <dbReference type="EMBL" id="KAF8430702.1"/>
    </source>
</evidence>
<evidence type="ECO:0000313" key="3">
    <source>
        <dbReference type="Proteomes" id="UP001194468"/>
    </source>
</evidence>
<protein>
    <submittedName>
        <fullName evidence="2">Uncharacterized protein</fullName>
    </submittedName>
</protein>
<reference evidence="2" key="1">
    <citation type="submission" date="2019-10" db="EMBL/GenBank/DDBJ databases">
        <authorList>
            <consortium name="DOE Joint Genome Institute"/>
            <person name="Kuo A."/>
            <person name="Miyauchi S."/>
            <person name="Kiss E."/>
            <person name="Drula E."/>
            <person name="Kohler A."/>
            <person name="Sanchez-Garcia M."/>
            <person name="Andreopoulos B."/>
            <person name="Barry K.W."/>
            <person name="Bonito G."/>
            <person name="Buee M."/>
            <person name="Carver A."/>
            <person name="Chen C."/>
            <person name="Cichocki N."/>
            <person name="Clum A."/>
            <person name="Culley D."/>
            <person name="Crous P.W."/>
            <person name="Fauchery L."/>
            <person name="Girlanda M."/>
            <person name="Hayes R."/>
            <person name="Keri Z."/>
            <person name="LaButti K."/>
            <person name="Lipzen A."/>
            <person name="Lombard V."/>
            <person name="Magnuson J."/>
            <person name="Maillard F."/>
            <person name="Morin E."/>
            <person name="Murat C."/>
            <person name="Nolan M."/>
            <person name="Ohm R."/>
            <person name="Pangilinan J."/>
            <person name="Pereira M."/>
            <person name="Perotto S."/>
            <person name="Peter M."/>
            <person name="Riley R."/>
            <person name="Sitrit Y."/>
            <person name="Stielow B."/>
            <person name="Szollosi G."/>
            <person name="Zifcakova L."/>
            <person name="Stursova M."/>
            <person name="Spatafora J.W."/>
            <person name="Tedersoo L."/>
            <person name="Vaario L.-M."/>
            <person name="Yamada A."/>
            <person name="Yan M."/>
            <person name="Wang P."/>
            <person name="Xu J."/>
            <person name="Bruns T."/>
            <person name="Baldrian P."/>
            <person name="Vilgalys R."/>
            <person name="Henrissat B."/>
            <person name="Grigoriev I.V."/>
            <person name="Hibbett D."/>
            <person name="Nagy L.G."/>
            <person name="Martin F.M."/>
        </authorList>
    </citation>
    <scope>NUCLEOTIDE SEQUENCE</scope>
    <source>
        <strain evidence="2">BED1</strain>
    </source>
</reference>
<sequence>MSDPYFHYAQMDDESDGPPFSFAGTHSNPGYHTLGRTRYSLIHQASHAASVVSPEFRRNVFLPEDWLAGPSQTPRVVPPTQFDPPQFPFQSTLALHGYRFCRALPTALHPTSTVAMPTPNGIAQYDDGLMDAHAYHYDPSFGLVYDSCMAKDPPAIPSPHHPHADCSDIHRPSPSGNVDFSSYSSTSSPPSSIGQSPVAPLTKMSDQIQPQSITTASFDQHYTITVSLDTIEFPPVPTSGNYHSSSAAGRTVEYGSLASTTRSRTTWHASTTWRSRRQRTTRYEYAASGLIARRLRKGAGMVVVLGVLVAYTRPDSVMSHANGKPRCELAQPVSYPSEMAYRARRNGDGTVTLTKIVQP</sequence>
<feature type="compositionally biased region" description="Basic and acidic residues" evidence="1">
    <location>
        <begin position="162"/>
        <end position="171"/>
    </location>
</feature>
<organism evidence="2 3">
    <name type="scientific">Boletus edulis BED1</name>
    <dbReference type="NCBI Taxonomy" id="1328754"/>
    <lineage>
        <taxon>Eukaryota</taxon>
        <taxon>Fungi</taxon>
        <taxon>Dikarya</taxon>
        <taxon>Basidiomycota</taxon>
        <taxon>Agaricomycotina</taxon>
        <taxon>Agaricomycetes</taxon>
        <taxon>Agaricomycetidae</taxon>
        <taxon>Boletales</taxon>
        <taxon>Boletineae</taxon>
        <taxon>Boletaceae</taxon>
        <taxon>Boletoideae</taxon>
        <taxon>Boletus</taxon>
    </lineage>
</organism>
<dbReference type="AlphaFoldDB" id="A0AAD4BI40"/>
<proteinExistence type="predicted"/>
<gene>
    <name evidence="2" type="ORF">L210DRAFT_3730520</name>
</gene>
<dbReference type="EMBL" id="WHUW01000058">
    <property type="protein sequence ID" value="KAF8430702.1"/>
    <property type="molecule type" value="Genomic_DNA"/>
</dbReference>
<keyword evidence="3" id="KW-1185">Reference proteome</keyword>
<accession>A0AAD4BI40</accession>
<reference evidence="2" key="2">
    <citation type="journal article" date="2020" name="Nat. Commun.">
        <title>Large-scale genome sequencing of mycorrhizal fungi provides insights into the early evolution of symbiotic traits.</title>
        <authorList>
            <person name="Miyauchi S."/>
            <person name="Kiss E."/>
            <person name="Kuo A."/>
            <person name="Drula E."/>
            <person name="Kohler A."/>
            <person name="Sanchez-Garcia M."/>
            <person name="Morin E."/>
            <person name="Andreopoulos B."/>
            <person name="Barry K.W."/>
            <person name="Bonito G."/>
            <person name="Buee M."/>
            <person name="Carver A."/>
            <person name="Chen C."/>
            <person name="Cichocki N."/>
            <person name="Clum A."/>
            <person name="Culley D."/>
            <person name="Crous P.W."/>
            <person name="Fauchery L."/>
            <person name="Girlanda M."/>
            <person name="Hayes R.D."/>
            <person name="Keri Z."/>
            <person name="LaButti K."/>
            <person name="Lipzen A."/>
            <person name="Lombard V."/>
            <person name="Magnuson J."/>
            <person name="Maillard F."/>
            <person name="Murat C."/>
            <person name="Nolan M."/>
            <person name="Ohm R.A."/>
            <person name="Pangilinan J."/>
            <person name="Pereira M.F."/>
            <person name="Perotto S."/>
            <person name="Peter M."/>
            <person name="Pfister S."/>
            <person name="Riley R."/>
            <person name="Sitrit Y."/>
            <person name="Stielow J.B."/>
            <person name="Szollosi G."/>
            <person name="Zifcakova L."/>
            <person name="Stursova M."/>
            <person name="Spatafora J.W."/>
            <person name="Tedersoo L."/>
            <person name="Vaario L.M."/>
            <person name="Yamada A."/>
            <person name="Yan M."/>
            <person name="Wang P."/>
            <person name="Xu J."/>
            <person name="Bruns T."/>
            <person name="Baldrian P."/>
            <person name="Vilgalys R."/>
            <person name="Dunand C."/>
            <person name="Henrissat B."/>
            <person name="Grigoriev I.V."/>
            <person name="Hibbett D."/>
            <person name="Nagy L.G."/>
            <person name="Martin F.M."/>
        </authorList>
    </citation>
    <scope>NUCLEOTIDE SEQUENCE</scope>
    <source>
        <strain evidence="2">BED1</strain>
    </source>
</reference>